<organism evidence="1 2">
    <name type="scientific">Hymenochirus boettgeri</name>
    <name type="common">Congo dwarf clawed frog</name>
    <dbReference type="NCBI Taxonomy" id="247094"/>
    <lineage>
        <taxon>Eukaryota</taxon>
        <taxon>Metazoa</taxon>
        <taxon>Chordata</taxon>
        <taxon>Craniata</taxon>
        <taxon>Vertebrata</taxon>
        <taxon>Euteleostomi</taxon>
        <taxon>Amphibia</taxon>
        <taxon>Batrachia</taxon>
        <taxon>Anura</taxon>
        <taxon>Pipoidea</taxon>
        <taxon>Pipidae</taxon>
        <taxon>Pipinae</taxon>
        <taxon>Hymenochirus</taxon>
    </lineage>
</organism>
<name>A0A8T2JDS2_9PIPI</name>
<comment type="caution">
    <text evidence="1">The sequence shown here is derived from an EMBL/GenBank/DDBJ whole genome shotgun (WGS) entry which is preliminary data.</text>
</comment>
<dbReference type="AlphaFoldDB" id="A0A8T2JDS2"/>
<evidence type="ECO:0000313" key="2">
    <source>
        <dbReference type="Proteomes" id="UP000812440"/>
    </source>
</evidence>
<gene>
    <name evidence="1" type="ORF">GDO86_010711</name>
</gene>
<keyword evidence="2" id="KW-1185">Reference proteome</keyword>
<sequence length="82" mass="9060">MCIQSRDKQGGWATCSYCSQSPLLLVEVPFPGIQRDPAVREAANPLSRSVFTYNTVPSVLRRRRLGAFTAKHAPVTSHMRGS</sequence>
<proteinExistence type="predicted"/>
<dbReference type="EMBL" id="JAACNH010000005">
    <property type="protein sequence ID" value="KAG8441624.1"/>
    <property type="molecule type" value="Genomic_DNA"/>
</dbReference>
<protein>
    <submittedName>
        <fullName evidence="1">Uncharacterized protein</fullName>
    </submittedName>
</protein>
<accession>A0A8T2JDS2</accession>
<reference evidence="1" key="1">
    <citation type="thesis" date="2020" institute="ProQuest LLC" country="789 East Eisenhower Parkway, Ann Arbor, MI, USA">
        <title>Comparative Genomics and Chromosome Evolution.</title>
        <authorList>
            <person name="Mudd A.B."/>
        </authorList>
    </citation>
    <scope>NUCLEOTIDE SEQUENCE</scope>
    <source>
        <strain evidence="1">Female2</strain>
        <tissue evidence="1">Blood</tissue>
    </source>
</reference>
<evidence type="ECO:0000313" key="1">
    <source>
        <dbReference type="EMBL" id="KAG8441624.1"/>
    </source>
</evidence>
<dbReference type="Proteomes" id="UP000812440">
    <property type="component" value="Chromosome 6"/>
</dbReference>